<reference evidence="1" key="1">
    <citation type="submission" date="2021-09" db="EMBL/GenBank/DDBJ databases">
        <title>The genome of Mauremys mutica provides insights into the evolution of semi-aquatic lifestyle.</title>
        <authorList>
            <person name="Gong S."/>
            <person name="Gao Y."/>
        </authorList>
    </citation>
    <scope>NUCLEOTIDE SEQUENCE</scope>
    <source>
        <strain evidence="1">MM-2020</strain>
        <tissue evidence="1">Muscle</tissue>
    </source>
</reference>
<protein>
    <submittedName>
        <fullName evidence="1">Uncharacterized protein</fullName>
    </submittedName>
</protein>
<evidence type="ECO:0000313" key="1">
    <source>
        <dbReference type="EMBL" id="KAH1174939.1"/>
    </source>
</evidence>
<gene>
    <name evidence="1" type="ORF">KIL84_008930</name>
</gene>
<keyword evidence="2" id="KW-1185">Reference proteome</keyword>
<sequence>MHFWPAHLWLPCFIPLENPGQKIYSRGLRLKTQDGSRLFFSPPPSPKSSSTATSFLNKKWGQEGKEHVLQLDPCVCIPQQRVLEGVLAPALGPESSCNCL</sequence>
<accession>A0A9D3X3U4</accession>
<comment type="caution">
    <text evidence="1">The sequence shown here is derived from an EMBL/GenBank/DDBJ whole genome shotgun (WGS) entry which is preliminary data.</text>
</comment>
<dbReference type="EMBL" id="JAHDVG010000479">
    <property type="protein sequence ID" value="KAH1174939.1"/>
    <property type="molecule type" value="Genomic_DNA"/>
</dbReference>
<name>A0A9D3X3U4_9SAUR</name>
<organism evidence="1 2">
    <name type="scientific">Mauremys mutica</name>
    <name type="common">yellowpond turtle</name>
    <dbReference type="NCBI Taxonomy" id="74926"/>
    <lineage>
        <taxon>Eukaryota</taxon>
        <taxon>Metazoa</taxon>
        <taxon>Chordata</taxon>
        <taxon>Craniata</taxon>
        <taxon>Vertebrata</taxon>
        <taxon>Euteleostomi</taxon>
        <taxon>Archelosauria</taxon>
        <taxon>Testudinata</taxon>
        <taxon>Testudines</taxon>
        <taxon>Cryptodira</taxon>
        <taxon>Durocryptodira</taxon>
        <taxon>Testudinoidea</taxon>
        <taxon>Geoemydidae</taxon>
        <taxon>Geoemydinae</taxon>
        <taxon>Mauremys</taxon>
    </lineage>
</organism>
<proteinExistence type="predicted"/>
<dbReference type="Proteomes" id="UP000827986">
    <property type="component" value="Unassembled WGS sequence"/>
</dbReference>
<dbReference type="AlphaFoldDB" id="A0A9D3X3U4"/>
<evidence type="ECO:0000313" key="2">
    <source>
        <dbReference type="Proteomes" id="UP000827986"/>
    </source>
</evidence>